<organism evidence="2 3">
    <name type="scientific">Cladonia borealis</name>
    <dbReference type="NCBI Taxonomy" id="184061"/>
    <lineage>
        <taxon>Eukaryota</taxon>
        <taxon>Fungi</taxon>
        <taxon>Dikarya</taxon>
        <taxon>Ascomycota</taxon>
        <taxon>Pezizomycotina</taxon>
        <taxon>Lecanoromycetes</taxon>
        <taxon>OSLEUM clade</taxon>
        <taxon>Lecanoromycetidae</taxon>
        <taxon>Lecanorales</taxon>
        <taxon>Lecanorineae</taxon>
        <taxon>Cladoniaceae</taxon>
        <taxon>Cladonia</taxon>
    </lineage>
</organism>
<keyword evidence="3" id="KW-1185">Reference proteome</keyword>
<evidence type="ECO:0000313" key="2">
    <source>
        <dbReference type="EMBL" id="KAK0513936.1"/>
    </source>
</evidence>
<reference evidence="2" key="1">
    <citation type="submission" date="2023-03" db="EMBL/GenBank/DDBJ databases">
        <title>Complete genome of Cladonia borealis.</title>
        <authorList>
            <person name="Park H."/>
        </authorList>
    </citation>
    <scope>NUCLEOTIDE SEQUENCE</scope>
    <source>
        <strain evidence="2">ANT050790</strain>
    </source>
</reference>
<accession>A0AA39R5P3</accession>
<comment type="caution">
    <text evidence="2">The sequence shown here is derived from an EMBL/GenBank/DDBJ whole genome shotgun (WGS) entry which is preliminary data.</text>
</comment>
<dbReference type="EMBL" id="JAFEKC020000006">
    <property type="protein sequence ID" value="KAK0513936.1"/>
    <property type="molecule type" value="Genomic_DNA"/>
</dbReference>
<feature type="region of interest" description="Disordered" evidence="1">
    <location>
        <begin position="1"/>
        <end position="29"/>
    </location>
</feature>
<name>A0AA39R5P3_9LECA</name>
<sequence>MSGANPIGPAIERSEEDEEPKPVSRTNSGRVIVFDPVKQTLTTEKAKNLDIQKATTEERAPKWGSRVSIYEKSGSKRMIATLNLDKLKWKENLQRHCGMITNIYVMELP</sequence>
<evidence type="ECO:0000256" key="1">
    <source>
        <dbReference type="SAM" id="MobiDB-lite"/>
    </source>
</evidence>
<evidence type="ECO:0000313" key="3">
    <source>
        <dbReference type="Proteomes" id="UP001166286"/>
    </source>
</evidence>
<proteinExistence type="predicted"/>
<gene>
    <name evidence="2" type="ORF">JMJ35_003658</name>
</gene>
<dbReference type="Proteomes" id="UP001166286">
    <property type="component" value="Unassembled WGS sequence"/>
</dbReference>
<protein>
    <submittedName>
        <fullName evidence="2">Uncharacterized protein</fullName>
    </submittedName>
</protein>
<dbReference type="AlphaFoldDB" id="A0AA39R5P3"/>